<sequence>MKHAKIKALISALNRQLPWVEEFMQLVDESGVEISSQTPGRAIAQEVLADAKIHKQTTARSGIESCGFDELISAMELVPPNDQVLILGLIGSKKRGVLYCTIEERVLGGVVVARRPFLEK</sequence>
<evidence type="ECO:0000313" key="1">
    <source>
        <dbReference type="EMBL" id="GGC87119.1"/>
    </source>
</evidence>
<dbReference type="Proteomes" id="UP000637423">
    <property type="component" value="Unassembled WGS sequence"/>
</dbReference>
<reference evidence="1" key="2">
    <citation type="submission" date="2020-09" db="EMBL/GenBank/DDBJ databases">
        <authorList>
            <person name="Sun Q."/>
            <person name="Zhou Y."/>
        </authorList>
    </citation>
    <scope>NUCLEOTIDE SEQUENCE</scope>
    <source>
        <strain evidence="1">CGMCC 1.10998</strain>
    </source>
</reference>
<dbReference type="EMBL" id="BMED01000004">
    <property type="protein sequence ID" value="GGC87119.1"/>
    <property type="molecule type" value="Genomic_DNA"/>
</dbReference>
<accession>A0A916UTN8</accession>
<evidence type="ECO:0000313" key="2">
    <source>
        <dbReference type="Proteomes" id="UP000637423"/>
    </source>
</evidence>
<proteinExistence type="predicted"/>
<keyword evidence="2" id="KW-1185">Reference proteome</keyword>
<organism evidence="1 2">
    <name type="scientific">Undibacterium terreum</name>
    <dbReference type="NCBI Taxonomy" id="1224302"/>
    <lineage>
        <taxon>Bacteria</taxon>
        <taxon>Pseudomonadati</taxon>
        <taxon>Pseudomonadota</taxon>
        <taxon>Betaproteobacteria</taxon>
        <taxon>Burkholderiales</taxon>
        <taxon>Oxalobacteraceae</taxon>
        <taxon>Undibacterium</taxon>
    </lineage>
</organism>
<name>A0A916UTN8_9BURK</name>
<dbReference type="AlphaFoldDB" id="A0A916UTN8"/>
<gene>
    <name evidence="1" type="ORF">GCM10011396_38000</name>
</gene>
<dbReference type="RefSeq" id="WP_188567703.1">
    <property type="nucleotide sequence ID" value="NZ_BMED01000004.1"/>
</dbReference>
<comment type="caution">
    <text evidence="1">The sequence shown here is derived from an EMBL/GenBank/DDBJ whole genome shotgun (WGS) entry which is preliminary data.</text>
</comment>
<reference evidence="1" key="1">
    <citation type="journal article" date="2014" name="Int. J. Syst. Evol. Microbiol.">
        <title>Complete genome sequence of Corynebacterium casei LMG S-19264T (=DSM 44701T), isolated from a smear-ripened cheese.</title>
        <authorList>
            <consortium name="US DOE Joint Genome Institute (JGI-PGF)"/>
            <person name="Walter F."/>
            <person name="Albersmeier A."/>
            <person name="Kalinowski J."/>
            <person name="Ruckert C."/>
        </authorList>
    </citation>
    <scope>NUCLEOTIDE SEQUENCE</scope>
    <source>
        <strain evidence="1">CGMCC 1.10998</strain>
    </source>
</reference>
<protein>
    <submittedName>
        <fullName evidence="1">Uncharacterized protein</fullName>
    </submittedName>
</protein>